<gene>
    <name evidence="1" type="ORF">PARMNEM_LOCUS2699</name>
</gene>
<dbReference type="PANTHER" id="PTHR13475:SF3">
    <property type="entry name" value="NEUGRIN"/>
    <property type="match status" value="1"/>
</dbReference>
<evidence type="ECO:0000313" key="1">
    <source>
        <dbReference type="EMBL" id="CAK1580973.1"/>
    </source>
</evidence>
<dbReference type="PANTHER" id="PTHR13475">
    <property type="entry name" value="NEUGRIN"/>
    <property type="match status" value="1"/>
</dbReference>
<name>A0AAV1KD61_9NEOP</name>
<dbReference type="Proteomes" id="UP001314205">
    <property type="component" value="Unassembled WGS sequence"/>
</dbReference>
<keyword evidence="2" id="KW-1185">Reference proteome</keyword>
<dbReference type="AlphaFoldDB" id="A0AAV1KD61"/>
<dbReference type="InterPro" id="IPR010487">
    <property type="entry name" value="NGRN/Rrg9"/>
</dbReference>
<evidence type="ECO:0008006" key="3">
    <source>
        <dbReference type="Google" id="ProtNLM"/>
    </source>
</evidence>
<organism evidence="1 2">
    <name type="scientific">Parnassius mnemosyne</name>
    <name type="common">clouded apollo</name>
    <dbReference type="NCBI Taxonomy" id="213953"/>
    <lineage>
        <taxon>Eukaryota</taxon>
        <taxon>Metazoa</taxon>
        <taxon>Ecdysozoa</taxon>
        <taxon>Arthropoda</taxon>
        <taxon>Hexapoda</taxon>
        <taxon>Insecta</taxon>
        <taxon>Pterygota</taxon>
        <taxon>Neoptera</taxon>
        <taxon>Endopterygota</taxon>
        <taxon>Lepidoptera</taxon>
        <taxon>Glossata</taxon>
        <taxon>Ditrysia</taxon>
        <taxon>Papilionoidea</taxon>
        <taxon>Papilionidae</taxon>
        <taxon>Parnassiinae</taxon>
        <taxon>Parnassini</taxon>
        <taxon>Parnassius</taxon>
        <taxon>Driopa</taxon>
    </lineage>
</organism>
<accession>A0AAV1KD61</accession>
<reference evidence="1 2" key="1">
    <citation type="submission" date="2023-11" db="EMBL/GenBank/DDBJ databases">
        <authorList>
            <person name="Hedman E."/>
            <person name="Englund M."/>
            <person name="Stromberg M."/>
            <person name="Nyberg Akerstrom W."/>
            <person name="Nylinder S."/>
            <person name="Jareborg N."/>
            <person name="Kallberg Y."/>
            <person name="Kronander E."/>
        </authorList>
    </citation>
    <scope>NUCLEOTIDE SEQUENCE [LARGE SCALE GENOMIC DNA]</scope>
</reference>
<protein>
    <recommendedName>
        <fullName evidence="3">Neugrin</fullName>
    </recommendedName>
</protein>
<sequence length="376" mass="43959">MFALKLKHLYNISEKVIIRNLRNRQNVDVSTGANPGLNKRIKAFREQGIKIEDEDAEEFVEKSDSDFYNVGEAYNEHLNETLIGKYELRHRIVKEKYFKENMPNLLTWSEKEQIRHLASTDPNEWTPERIAESFPVTVQVVKKLLKYPWKPATDQRIARHDASAMRNWRELQEGSLDIPEDLRKHFLKFSNRTIPPLNKKSIKIDLTHTEKMGEFEQIIQRCSQNDGKKADGGTFETAEQSNGTADEAYKTKVTRDTKRMTLDELKKEIDKRLQSGIEVEMPDKILMDTVKNLDSTISTEDKKEEIIHVPEAVEITEYQERDKQSVGVIDYPERIRIPKKVYKKNATYKLNDCYYDHDGRFLYRVLGLSELSQSSK</sequence>
<evidence type="ECO:0000313" key="2">
    <source>
        <dbReference type="Proteomes" id="UP001314205"/>
    </source>
</evidence>
<dbReference type="GO" id="GO:0005634">
    <property type="term" value="C:nucleus"/>
    <property type="evidence" value="ECO:0007669"/>
    <property type="project" value="TreeGrafter"/>
</dbReference>
<dbReference type="Pfam" id="PF06413">
    <property type="entry name" value="Neugrin"/>
    <property type="match status" value="1"/>
</dbReference>
<comment type="caution">
    <text evidence="1">The sequence shown here is derived from an EMBL/GenBank/DDBJ whole genome shotgun (WGS) entry which is preliminary data.</text>
</comment>
<dbReference type="EMBL" id="CAVLGL010000024">
    <property type="protein sequence ID" value="CAK1580973.1"/>
    <property type="molecule type" value="Genomic_DNA"/>
</dbReference>
<proteinExistence type="predicted"/>